<evidence type="ECO:0000256" key="1">
    <source>
        <dbReference type="ARBA" id="ARBA00004651"/>
    </source>
</evidence>
<gene>
    <name evidence="8" type="ORF">VF724_04065</name>
</gene>
<keyword evidence="5 6" id="KW-0472">Membrane</keyword>
<dbReference type="EMBL" id="JAYJLD010000004">
    <property type="protein sequence ID" value="MEB3100831.1"/>
    <property type="molecule type" value="Genomic_DNA"/>
</dbReference>
<keyword evidence="4 6" id="KW-1133">Transmembrane helix</keyword>
<comment type="subcellular location">
    <subcellularLocation>
        <location evidence="1">Cell membrane</location>
        <topology evidence="1">Multi-pass membrane protein</topology>
    </subcellularLocation>
</comment>
<dbReference type="PROSITE" id="PS50850">
    <property type="entry name" value="MFS"/>
    <property type="match status" value="1"/>
</dbReference>
<sequence length="428" mass="46123">MSPVKPMQGMLPEPMAKSEKIAFSRWLALFWIAVSVLFSLSLWFSASVVLEEIEKAWNAGKGYGPWITAAVQLGFISGSLISSLTALPDRMNPRRLFALSSLLGAAFNGWILVAHHAEAGLLLRFLTGVSLAGVYPVGVKLLSQWFPRKRGLGIGVLIAALTLGSALPHFVAAYALAFNWKWIIAASSILAVAAAAFMQWVLPDVPKAAGKQARLSFGKLREILANRPIMLANYGYFGHMWELYAVWTWLPMFLKASFASLPNTAFHQSAGEWYSFLIIGVAGAFGCIAGGLLADKIGRARLSGGAMAVSALCSITIGFTYGQAVWITLLIALVWGIAVIADSAQFSAAVTEYSNPEYVGTALTFQMAVGFFISVFSINLIPFLQSWIGWQWVFAVLAIGPALGVISMGYLRKVEVGTPSRQGQALSS</sequence>
<evidence type="ECO:0000256" key="6">
    <source>
        <dbReference type="SAM" id="Phobius"/>
    </source>
</evidence>
<evidence type="ECO:0000256" key="2">
    <source>
        <dbReference type="ARBA" id="ARBA00022448"/>
    </source>
</evidence>
<keyword evidence="9" id="KW-1185">Reference proteome</keyword>
<name>A0ABU5ZGP6_9BACL</name>
<accession>A0ABU5ZGP6</accession>
<dbReference type="RefSeq" id="WP_371752948.1">
    <property type="nucleotide sequence ID" value="NZ_JAYJLD010000004.1"/>
</dbReference>
<evidence type="ECO:0000256" key="3">
    <source>
        <dbReference type="ARBA" id="ARBA00022692"/>
    </source>
</evidence>
<feature type="transmembrane region" description="Helical" evidence="6">
    <location>
        <begin position="63"/>
        <end position="84"/>
    </location>
</feature>
<feature type="domain" description="Major facilitator superfamily (MFS) profile" evidence="7">
    <location>
        <begin position="27"/>
        <end position="416"/>
    </location>
</feature>
<dbReference type="InterPro" id="IPR020846">
    <property type="entry name" value="MFS_dom"/>
</dbReference>
<feature type="transmembrane region" description="Helical" evidence="6">
    <location>
        <begin position="182"/>
        <end position="202"/>
    </location>
</feature>
<feature type="transmembrane region" description="Helical" evidence="6">
    <location>
        <begin position="154"/>
        <end position="176"/>
    </location>
</feature>
<feature type="transmembrane region" description="Helical" evidence="6">
    <location>
        <begin position="96"/>
        <end position="115"/>
    </location>
</feature>
<keyword evidence="2" id="KW-0813">Transport</keyword>
<evidence type="ECO:0000313" key="8">
    <source>
        <dbReference type="EMBL" id="MEB3100831.1"/>
    </source>
</evidence>
<evidence type="ECO:0000256" key="5">
    <source>
        <dbReference type="ARBA" id="ARBA00023136"/>
    </source>
</evidence>
<feature type="transmembrane region" description="Helical" evidence="6">
    <location>
        <begin position="358"/>
        <end position="384"/>
    </location>
</feature>
<dbReference type="SUPFAM" id="SSF103473">
    <property type="entry name" value="MFS general substrate transporter"/>
    <property type="match status" value="1"/>
</dbReference>
<dbReference type="Proteomes" id="UP001310386">
    <property type="component" value="Unassembled WGS sequence"/>
</dbReference>
<dbReference type="Pfam" id="PF07690">
    <property type="entry name" value="MFS_1"/>
    <property type="match status" value="1"/>
</dbReference>
<proteinExistence type="predicted"/>
<protein>
    <submittedName>
        <fullName evidence="8">MFS transporter</fullName>
    </submittedName>
</protein>
<comment type="caution">
    <text evidence="8">The sequence shown here is derived from an EMBL/GenBank/DDBJ whole genome shotgun (WGS) entry which is preliminary data.</text>
</comment>
<dbReference type="InterPro" id="IPR011701">
    <property type="entry name" value="MFS"/>
</dbReference>
<reference evidence="8" key="1">
    <citation type="submission" date="2023-12" db="EMBL/GenBank/DDBJ databases">
        <title>Fervidustalea candida gen. nov., sp. nov., a novel member of the family Paenibacillaceae isolated from a geothermal area.</title>
        <authorList>
            <person name="Li W.-J."/>
            <person name="Jiao J.-Y."/>
            <person name="Chen Y."/>
        </authorList>
    </citation>
    <scope>NUCLEOTIDE SEQUENCE</scope>
    <source>
        <strain evidence="8">SYSU GA230002</strain>
    </source>
</reference>
<evidence type="ECO:0000256" key="4">
    <source>
        <dbReference type="ARBA" id="ARBA00022989"/>
    </source>
</evidence>
<feature type="transmembrane region" description="Helical" evidence="6">
    <location>
        <begin position="21"/>
        <end position="43"/>
    </location>
</feature>
<evidence type="ECO:0000259" key="7">
    <source>
        <dbReference type="PROSITE" id="PS50850"/>
    </source>
</evidence>
<feature type="transmembrane region" description="Helical" evidence="6">
    <location>
        <begin position="325"/>
        <end position="346"/>
    </location>
</feature>
<dbReference type="PANTHER" id="PTHR23521">
    <property type="entry name" value="TRANSPORTER MFS SUPERFAMILY"/>
    <property type="match status" value="1"/>
</dbReference>
<feature type="transmembrane region" description="Helical" evidence="6">
    <location>
        <begin position="273"/>
        <end position="293"/>
    </location>
</feature>
<organism evidence="8 9">
    <name type="scientific">Ferviditalea candida</name>
    <dbReference type="NCBI Taxonomy" id="3108399"/>
    <lineage>
        <taxon>Bacteria</taxon>
        <taxon>Bacillati</taxon>
        <taxon>Bacillota</taxon>
        <taxon>Bacilli</taxon>
        <taxon>Bacillales</taxon>
        <taxon>Paenibacillaceae</taxon>
        <taxon>Ferviditalea</taxon>
    </lineage>
</organism>
<dbReference type="InterPro" id="IPR036259">
    <property type="entry name" value="MFS_trans_sf"/>
</dbReference>
<dbReference type="Gene3D" id="1.20.1250.20">
    <property type="entry name" value="MFS general substrate transporter like domains"/>
    <property type="match status" value="2"/>
</dbReference>
<feature type="transmembrane region" description="Helical" evidence="6">
    <location>
        <begin position="121"/>
        <end position="142"/>
    </location>
</feature>
<keyword evidence="3 6" id="KW-0812">Transmembrane</keyword>
<feature type="transmembrane region" description="Helical" evidence="6">
    <location>
        <begin position="390"/>
        <end position="411"/>
    </location>
</feature>
<dbReference type="PANTHER" id="PTHR23521:SF3">
    <property type="entry name" value="MFS TRANSPORTER"/>
    <property type="match status" value="1"/>
</dbReference>
<evidence type="ECO:0000313" key="9">
    <source>
        <dbReference type="Proteomes" id="UP001310386"/>
    </source>
</evidence>
<feature type="transmembrane region" description="Helical" evidence="6">
    <location>
        <begin position="231"/>
        <end position="253"/>
    </location>
</feature>